<dbReference type="SUPFAM" id="SSF51197">
    <property type="entry name" value="Clavaminate synthase-like"/>
    <property type="match status" value="1"/>
</dbReference>
<dbReference type="Gene3D" id="3.60.130.10">
    <property type="entry name" value="Clavaminate synthase-like"/>
    <property type="match status" value="1"/>
</dbReference>
<evidence type="ECO:0000256" key="3">
    <source>
        <dbReference type="ARBA" id="ARBA00022964"/>
    </source>
</evidence>
<organism evidence="7 8">
    <name type="scientific">Verticiella sediminum</name>
    <dbReference type="NCBI Taxonomy" id="1247510"/>
    <lineage>
        <taxon>Bacteria</taxon>
        <taxon>Pseudomonadati</taxon>
        <taxon>Pseudomonadota</taxon>
        <taxon>Betaproteobacteria</taxon>
        <taxon>Burkholderiales</taxon>
        <taxon>Alcaligenaceae</taxon>
        <taxon>Verticiella</taxon>
    </lineage>
</organism>
<dbReference type="AlphaFoldDB" id="A0A556AWR8"/>
<evidence type="ECO:0000259" key="6">
    <source>
        <dbReference type="Pfam" id="PF02668"/>
    </source>
</evidence>
<dbReference type="InterPro" id="IPR003819">
    <property type="entry name" value="TauD/TfdA-like"/>
</dbReference>
<keyword evidence="2" id="KW-0479">Metal-binding</keyword>
<evidence type="ECO:0000256" key="5">
    <source>
        <dbReference type="ARBA" id="ARBA00023004"/>
    </source>
</evidence>
<evidence type="ECO:0000313" key="8">
    <source>
        <dbReference type="Proteomes" id="UP000318405"/>
    </source>
</evidence>
<dbReference type="PANTHER" id="PTHR43779:SF3">
    <property type="entry name" value="(3R)-3-[(CARBOXYMETHYL)AMINO]FATTY ACID OXYGENASE_DECARBOXYLASE"/>
    <property type="match status" value="1"/>
</dbReference>
<gene>
    <name evidence="7" type="ORF">FOZ76_06610</name>
</gene>
<dbReference type="GO" id="GO:0016706">
    <property type="term" value="F:2-oxoglutarate-dependent dioxygenase activity"/>
    <property type="evidence" value="ECO:0007669"/>
    <property type="project" value="UniProtKB-ARBA"/>
</dbReference>
<dbReference type="GO" id="GO:0046872">
    <property type="term" value="F:metal ion binding"/>
    <property type="evidence" value="ECO:0007669"/>
    <property type="project" value="UniProtKB-KW"/>
</dbReference>
<dbReference type="Proteomes" id="UP000318405">
    <property type="component" value="Unassembled WGS sequence"/>
</dbReference>
<dbReference type="InterPro" id="IPR042098">
    <property type="entry name" value="TauD-like_sf"/>
</dbReference>
<keyword evidence="4" id="KW-0560">Oxidoreductase</keyword>
<dbReference type="RefSeq" id="WP_143947343.1">
    <property type="nucleotide sequence ID" value="NZ_BAABMB010000001.1"/>
</dbReference>
<proteinExistence type="inferred from homology"/>
<keyword evidence="3 7" id="KW-0223">Dioxygenase</keyword>
<feature type="domain" description="TauD/TfdA-like" evidence="6">
    <location>
        <begin position="8"/>
        <end position="279"/>
    </location>
</feature>
<name>A0A556AWR8_9BURK</name>
<evidence type="ECO:0000256" key="2">
    <source>
        <dbReference type="ARBA" id="ARBA00022723"/>
    </source>
</evidence>
<dbReference type="PANTHER" id="PTHR43779">
    <property type="entry name" value="DIOXYGENASE RV0097-RELATED"/>
    <property type="match status" value="1"/>
</dbReference>
<accession>A0A556AWR8</accession>
<dbReference type="EMBL" id="VLTJ01000010">
    <property type="protein sequence ID" value="TSH97388.1"/>
    <property type="molecule type" value="Genomic_DNA"/>
</dbReference>
<evidence type="ECO:0000313" key="7">
    <source>
        <dbReference type="EMBL" id="TSH97388.1"/>
    </source>
</evidence>
<evidence type="ECO:0000256" key="1">
    <source>
        <dbReference type="ARBA" id="ARBA00005896"/>
    </source>
</evidence>
<keyword evidence="5" id="KW-0408">Iron</keyword>
<reference evidence="7 8" key="1">
    <citation type="submission" date="2019-07" db="EMBL/GenBank/DDBJ databases">
        <title>Qingshengfaniella alkalisoli gen. nov., sp. nov., isolated from saline soil.</title>
        <authorList>
            <person name="Xu L."/>
            <person name="Huang X.-X."/>
            <person name="Sun J.-Q."/>
        </authorList>
    </citation>
    <scope>NUCLEOTIDE SEQUENCE [LARGE SCALE GENOMIC DNA]</scope>
    <source>
        <strain evidence="7 8">DSM 27279</strain>
    </source>
</reference>
<protein>
    <submittedName>
        <fullName evidence="7">TauD/TfdA family dioxygenase</fullName>
    </submittedName>
</protein>
<sequence>MNIVPTGQILGATVTGVDLAQPLSHADFSTIVRALAEHGVLRFPRMQLRAEALRRFSQRFGSLQALRATLPGDTGVPEVSTLSNIVRDGKPIGIPDAGQSWHTDMTYNKVVGYINVLVAYEVPMRDGKPLGATEFVNTAAAYDDLPDEMKERLANATAMHDLNLYWEYVRREKGSTRSALTAQERAERPPVRHPVFLTHPVSGRKVIYVNPSYCETIEGMPDDEGRRVIQQLFDHMLQPKYRYMHHWVKGDLLMWDHLWTWHNAVADYGPDEHRLMIRCQVTADRVFEPDFLREPLSETA</sequence>
<comment type="caution">
    <text evidence="7">The sequence shown here is derived from an EMBL/GenBank/DDBJ whole genome shotgun (WGS) entry which is preliminary data.</text>
</comment>
<dbReference type="OrthoDB" id="8893262at2"/>
<comment type="similarity">
    <text evidence="1">Belongs to the TfdA dioxygenase family.</text>
</comment>
<evidence type="ECO:0000256" key="4">
    <source>
        <dbReference type="ARBA" id="ARBA00023002"/>
    </source>
</evidence>
<dbReference type="InterPro" id="IPR051178">
    <property type="entry name" value="TfdA_dioxygenase"/>
</dbReference>
<keyword evidence="8" id="KW-1185">Reference proteome</keyword>
<dbReference type="Pfam" id="PF02668">
    <property type="entry name" value="TauD"/>
    <property type="match status" value="1"/>
</dbReference>